<evidence type="ECO:0000313" key="6">
    <source>
        <dbReference type="Proteomes" id="UP000218113"/>
    </source>
</evidence>
<proteinExistence type="predicted"/>
<dbReference type="InterPro" id="IPR000184">
    <property type="entry name" value="Bac_surfAg_D15"/>
</dbReference>
<keyword evidence="3" id="KW-0732">Signal</keyword>
<feature type="signal peptide" evidence="3">
    <location>
        <begin position="1"/>
        <end position="24"/>
    </location>
</feature>
<dbReference type="EMBL" id="NVSR01000059">
    <property type="protein sequence ID" value="PCI27449.1"/>
    <property type="molecule type" value="Genomic_DNA"/>
</dbReference>
<comment type="caution">
    <text evidence="5">The sequence shown here is derived from an EMBL/GenBank/DDBJ whole genome shotgun (WGS) entry which is preliminary data.</text>
</comment>
<dbReference type="AlphaFoldDB" id="A0A2A4T2E3"/>
<evidence type="ECO:0000256" key="1">
    <source>
        <dbReference type="ARBA" id="ARBA00004370"/>
    </source>
</evidence>
<dbReference type="Gene3D" id="2.40.160.50">
    <property type="entry name" value="membrane protein fhac: a member of the omp85/tpsb transporter family"/>
    <property type="match status" value="1"/>
</dbReference>
<evidence type="ECO:0000313" key="5">
    <source>
        <dbReference type="EMBL" id="PCI27449.1"/>
    </source>
</evidence>
<name>A0A2A4T2E3_9DELT</name>
<dbReference type="Proteomes" id="UP000218113">
    <property type="component" value="Unassembled WGS sequence"/>
</dbReference>
<evidence type="ECO:0000259" key="4">
    <source>
        <dbReference type="Pfam" id="PF01103"/>
    </source>
</evidence>
<keyword evidence="2" id="KW-0472">Membrane</keyword>
<feature type="chain" id="PRO_5012336499" description="Bacterial surface antigen (D15) domain-containing protein" evidence="3">
    <location>
        <begin position="25"/>
        <end position="419"/>
    </location>
</feature>
<dbReference type="Pfam" id="PF01103">
    <property type="entry name" value="Omp85"/>
    <property type="match status" value="1"/>
</dbReference>
<protein>
    <recommendedName>
        <fullName evidence="4">Bacterial surface antigen (D15) domain-containing protein</fullName>
    </recommendedName>
</protein>
<evidence type="ECO:0000256" key="2">
    <source>
        <dbReference type="ARBA" id="ARBA00023136"/>
    </source>
</evidence>
<dbReference type="GO" id="GO:0019867">
    <property type="term" value="C:outer membrane"/>
    <property type="evidence" value="ECO:0007669"/>
    <property type="project" value="InterPro"/>
</dbReference>
<reference evidence="6" key="1">
    <citation type="submission" date="2017-08" db="EMBL/GenBank/DDBJ databases">
        <title>A dynamic microbial community with high functional redundancy inhabits the cold, oxic subseafloor aquifer.</title>
        <authorList>
            <person name="Tully B.J."/>
            <person name="Wheat C.G."/>
            <person name="Glazer B.T."/>
            <person name="Huber J.A."/>
        </authorList>
    </citation>
    <scope>NUCLEOTIDE SEQUENCE [LARGE SCALE GENOMIC DNA]</scope>
</reference>
<accession>A0A2A4T2E3</accession>
<comment type="subcellular location">
    <subcellularLocation>
        <location evidence="1">Membrane</location>
    </subcellularLocation>
</comment>
<sequence length="419" mass="47059">MSANTIRRTLLALCLLLWSAQIFAWEFDRRTPQFRDEFSYAIFPAPYNIPGIGKGVAIGAGLINIGGSYVDTYGLAITGDVEGNAIGISDIHLISKRLILDIGASRISKAGFGINNSRGMEGDEDPDEFNTAHLTDSVFYGGQLILTFAERRLEFAYQRYTTQARIESIVDSDGKLIAEIDDPMSDEEIIANGSVTLDLTDDRNDPRNGFRVKWSRNFPQNVKEENVEFYTVDVNATAFIPVLTNSTWLFNYFQSDAVVLRQGETDRNKVGNDFTCATGDSVCDSEKDKAKDQIIAQNTYGSASTLGGNSRLRSFINTRFHGAHTRFYGTEFRWNLTDEKERFNIFFMEDLRTAIQIAFFYEYGSVADKEEDLFKETRHSTGIGIRAVMGSGLVYRLDYSVGEEGAETILFFGYPWDIL</sequence>
<feature type="domain" description="Bacterial surface antigen (D15)" evidence="4">
    <location>
        <begin position="179"/>
        <end position="393"/>
    </location>
</feature>
<gene>
    <name evidence="5" type="ORF">COB67_08470</name>
</gene>
<evidence type="ECO:0000256" key="3">
    <source>
        <dbReference type="SAM" id="SignalP"/>
    </source>
</evidence>
<organism evidence="5 6">
    <name type="scientific">SAR324 cluster bacterium</name>
    <dbReference type="NCBI Taxonomy" id="2024889"/>
    <lineage>
        <taxon>Bacteria</taxon>
        <taxon>Deltaproteobacteria</taxon>
        <taxon>SAR324 cluster</taxon>
    </lineage>
</organism>